<dbReference type="Proteomes" id="UP000284403">
    <property type="component" value="Unassembled WGS sequence"/>
</dbReference>
<feature type="region of interest" description="Disordered" evidence="1">
    <location>
        <begin position="610"/>
        <end position="713"/>
    </location>
</feature>
<dbReference type="GeneID" id="40317256"/>
<protein>
    <submittedName>
        <fullName evidence="2">Uncharacterized protein</fullName>
    </submittedName>
</protein>
<dbReference type="RefSeq" id="XP_029229294.1">
    <property type="nucleotide sequence ID" value="XM_029370563.1"/>
</dbReference>
<feature type="region of interest" description="Disordered" evidence="1">
    <location>
        <begin position="422"/>
        <end position="458"/>
    </location>
</feature>
<accession>A0A422PTB4</accession>
<dbReference type="AlphaFoldDB" id="A0A422PTB4"/>
<evidence type="ECO:0000313" key="2">
    <source>
        <dbReference type="EMBL" id="RNF20737.1"/>
    </source>
</evidence>
<gene>
    <name evidence="2" type="ORF">Tco025E_03645</name>
</gene>
<dbReference type="OrthoDB" id="266186at2759"/>
<evidence type="ECO:0000256" key="1">
    <source>
        <dbReference type="SAM" id="MobiDB-lite"/>
    </source>
</evidence>
<sequence>MGSDLSVVMRTCAPVPKVVREALEQRRSSSRGGEESGALPMSYTEFRLVCGEIFNPEMLTEVSKGTATPPSIRLLVADTTPQNLSLLELEDAAQFPQLHDALRCKECLGRVGLVVDPSVRIGQRLYAAEQRHIFTQGFSMFLSKLVLAMKHVAPSSPEDWFLGVEDESPPAGNLVSTRQNSPSKSNSCVPHELFLLDLEQGLLDDVSGPWLVRDIVDHMGRVLHYHSAVSLLCGPSTPSPSMSRNILETPMSADTSSSSRVLARVFASCESTETPLPAADAAQLGFCRSLRHVLLAQNNMSRTGLRKCLLELLNNNEQEHGTPVRFLQMIDVRENEESEATQRFVSELSSYTGVQIIIGTSGKRWRHRAPYWANKGLPHDGVGVAGMMLSLAQGMPCFKANASDRPELNPSEKVELTPVSFVQQDQSRSLEKVNPHSVGNRSDVATMRPHSESGQKGAFVPHTVEQHNEESTKINAASDGTAAALETKGRCMGVNAPKNMSLDSFSLNEEEINEGDMDEERMRSLRLDAAGEAEAEAADDKELLDIHASLLADSPTTSQGGKLGPGVASLDALAATHEMKGPSAEGMGAVLPLETPVKLGSSTSSSYIVEKEEAPGTAKAVPAPPQLKKGVRPHSRHVPPAAQTGKSVRAPKRPQQQSRDATVNKEKNSDVRRQQRPGARSPPKATKTTSGKRGSAPSTLPARGRKATGAVPL</sequence>
<keyword evidence="3" id="KW-1185">Reference proteome</keyword>
<name>A0A422PTB4_9TRYP</name>
<feature type="compositionally biased region" description="Polar residues" evidence="1">
    <location>
        <begin position="686"/>
        <end position="698"/>
    </location>
</feature>
<dbReference type="EMBL" id="MKKU01000172">
    <property type="protein sequence ID" value="RNF20737.1"/>
    <property type="molecule type" value="Genomic_DNA"/>
</dbReference>
<comment type="caution">
    <text evidence="2">The sequence shown here is derived from an EMBL/GenBank/DDBJ whole genome shotgun (WGS) entry which is preliminary data.</text>
</comment>
<proteinExistence type="predicted"/>
<feature type="compositionally biased region" description="Basic and acidic residues" evidence="1">
    <location>
        <begin position="662"/>
        <end position="673"/>
    </location>
</feature>
<organism evidence="2 3">
    <name type="scientific">Trypanosoma conorhini</name>
    <dbReference type="NCBI Taxonomy" id="83891"/>
    <lineage>
        <taxon>Eukaryota</taxon>
        <taxon>Discoba</taxon>
        <taxon>Euglenozoa</taxon>
        <taxon>Kinetoplastea</taxon>
        <taxon>Metakinetoplastina</taxon>
        <taxon>Trypanosomatida</taxon>
        <taxon>Trypanosomatidae</taxon>
        <taxon>Trypanosoma</taxon>
    </lineage>
</organism>
<reference evidence="2 3" key="1">
    <citation type="journal article" date="2018" name="BMC Genomics">
        <title>Genomic comparison of Trypanosoma conorhini and Trypanosoma rangeli to Trypanosoma cruzi strains of high and low virulence.</title>
        <authorList>
            <person name="Bradwell K.R."/>
            <person name="Koparde V.N."/>
            <person name="Matveyev A.V."/>
            <person name="Serrano M.G."/>
            <person name="Alves J.M."/>
            <person name="Parikh H."/>
            <person name="Huang B."/>
            <person name="Lee V."/>
            <person name="Espinosa-Alvarez O."/>
            <person name="Ortiz P.A."/>
            <person name="Costa-Martins A.G."/>
            <person name="Teixeira M.M."/>
            <person name="Buck G.A."/>
        </authorList>
    </citation>
    <scope>NUCLEOTIDE SEQUENCE [LARGE SCALE GENOMIC DNA]</scope>
    <source>
        <strain evidence="2 3">025E</strain>
    </source>
</reference>
<evidence type="ECO:0000313" key="3">
    <source>
        <dbReference type="Proteomes" id="UP000284403"/>
    </source>
</evidence>